<keyword evidence="2" id="KW-0804">Transcription</keyword>
<gene>
    <name evidence="4" type="ORF">R5A26_16615</name>
</gene>
<accession>A0ABU4FAJ0</accession>
<feature type="domain" description="Putative zinc-finger" evidence="3">
    <location>
        <begin position="3"/>
        <end position="37"/>
    </location>
</feature>
<sequence length="87" mass="9137">MNCEQEMPELAAYAVAALDPTDAVRVDSHVRECPACAADVHGLRTTLAAVRTLPVEELLGDWSGRLPELREAAVRAALAEIPGAAGS</sequence>
<evidence type="ECO:0000313" key="4">
    <source>
        <dbReference type="EMBL" id="MDV7217576.1"/>
    </source>
</evidence>
<organism evidence="4 5">
    <name type="scientific">Streptomyces prunicolor</name>
    <dbReference type="NCBI Taxonomy" id="67348"/>
    <lineage>
        <taxon>Bacteria</taxon>
        <taxon>Bacillati</taxon>
        <taxon>Actinomycetota</taxon>
        <taxon>Actinomycetes</taxon>
        <taxon>Kitasatosporales</taxon>
        <taxon>Streptomycetaceae</taxon>
        <taxon>Streptomyces</taxon>
    </lineage>
</organism>
<dbReference type="InterPro" id="IPR041916">
    <property type="entry name" value="Anti_sigma_zinc_sf"/>
</dbReference>
<dbReference type="Gene3D" id="1.10.10.1320">
    <property type="entry name" value="Anti-sigma factor, zinc-finger domain"/>
    <property type="match status" value="1"/>
</dbReference>
<evidence type="ECO:0000259" key="3">
    <source>
        <dbReference type="Pfam" id="PF13490"/>
    </source>
</evidence>
<comment type="caution">
    <text evidence="4">The sequence shown here is derived from an EMBL/GenBank/DDBJ whole genome shotgun (WGS) entry which is preliminary data.</text>
</comment>
<evidence type="ECO:0000313" key="5">
    <source>
        <dbReference type="Proteomes" id="UP001187346"/>
    </source>
</evidence>
<keyword evidence="5" id="KW-1185">Reference proteome</keyword>
<dbReference type="EMBL" id="JAWMAJ010000048">
    <property type="protein sequence ID" value="MDV7217576.1"/>
    <property type="molecule type" value="Genomic_DNA"/>
</dbReference>
<name>A0ABU4FAJ0_9ACTN</name>
<proteinExistence type="predicted"/>
<dbReference type="Proteomes" id="UP001187346">
    <property type="component" value="Unassembled WGS sequence"/>
</dbReference>
<dbReference type="Pfam" id="PF13490">
    <property type="entry name" value="zf-HC2"/>
    <property type="match status" value="1"/>
</dbReference>
<evidence type="ECO:0000256" key="2">
    <source>
        <dbReference type="ARBA" id="ARBA00023163"/>
    </source>
</evidence>
<dbReference type="InterPro" id="IPR027383">
    <property type="entry name" value="Znf_put"/>
</dbReference>
<evidence type="ECO:0000256" key="1">
    <source>
        <dbReference type="ARBA" id="ARBA00023015"/>
    </source>
</evidence>
<protein>
    <submittedName>
        <fullName evidence="4">Zf-HC2 domain-containing protein</fullName>
    </submittedName>
</protein>
<keyword evidence="1" id="KW-0805">Transcription regulation</keyword>
<dbReference type="RefSeq" id="WP_317771846.1">
    <property type="nucleotide sequence ID" value="NZ_JAWMAJ010000048.1"/>
</dbReference>
<reference evidence="4 5" key="1">
    <citation type="submission" date="2023-10" db="EMBL/GenBank/DDBJ databases">
        <title>Characterization of rhizosphere-enriched actinobacteria from wheat plants lab-grown on chernevaya soil.</title>
        <authorList>
            <person name="Tikhonova E.N."/>
            <person name="Konopkin A."/>
            <person name="Kravchenko I.K."/>
        </authorList>
    </citation>
    <scope>NUCLEOTIDE SEQUENCE [LARGE SCALE GENOMIC DNA]</scope>
    <source>
        <strain evidence="4 5">RR29</strain>
    </source>
</reference>